<sequence length="85" mass="9674">MRSTSFARWRPAKQSFHARENSSFFCIALHRIDTTALSPLGTLPSSDFHAPSPSPPRPVRTCYDYISSHYPHAPDPRTQWSTETI</sequence>
<dbReference type="GeneID" id="43612940"/>
<keyword evidence="2" id="KW-1185">Reference proteome</keyword>
<dbReference type="RefSeq" id="XP_031891458.1">
    <property type="nucleotide sequence ID" value="XM_032028848.1"/>
</dbReference>
<evidence type="ECO:0000313" key="2">
    <source>
        <dbReference type="Proteomes" id="UP000011096"/>
    </source>
</evidence>
<gene>
    <name evidence="1" type="ORF">CGGC5_v003326</name>
</gene>
<accession>A0A7J6JGP2</accession>
<evidence type="ECO:0000313" key="1">
    <source>
        <dbReference type="EMBL" id="KAF4488819.1"/>
    </source>
</evidence>
<name>A0A7J6JGP2_COLFN</name>
<reference evidence="1 2" key="1">
    <citation type="submission" date="2012-08" db="EMBL/GenBank/DDBJ databases">
        <authorList>
            <person name="Gan P.H.P."/>
            <person name="Ikeda K."/>
            <person name="Irieda H."/>
            <person name="Narusaka M."/>
            <person name="O'Connell R.J."/>
            <person name="Narusaka Y."/>
            <person name="Takano Y."/>
            <person name="Kubo Y."/>
            <person name="Shirasu K."/>
        </authorList>
    </citation>
    <scope>NUCLEOTIDE SEQUENCE [LARGE SCALE GENOMIC DNA]</scope>
    <source>
        <strain evidence="1 2">Nara gc5</strain>
    </source>
</reference>
<protein>
    <submittedName>
        <fullName evidence="1">Uncharacterized protein</fullName>
    </submittedName>
</protein>
<dbReference type="InParanoid" id="A0A7J6JGP2"/>
<proteinExistence type="predicted"/>
<dbReference type="AlphaFoldDB" id="A0A7J6JGP2"/>
<organism evidence="1 2">
    <name type="scientific">Colletotrichum fructicola (strain Nara gc5)</name>
    <name type="common">Anthracnose fungus</name>
    <name type="synonym">Colletotrichum gloeosporioides (strain Nara gc5)</name>
    <dbReference type="NCBI Taxonomy" id="1213859"/>
    <lineage>
        <taxon>Eukaryota</taxon>
        <taxon>Fungi</taxon>
        <taxon>Dikarya</taxon>
        <taxon>Ascomycota</taxon>
        <taxon>Pezizomycotina</taxon>
        <taxon>Sordariomycetes</taxon>
        <taxon>Hypocreomycetidae</taxon>
        <taxon>Glomerellales</taxon>
        <taxon>Glomerellaceae</taxon>
        <taxon>Colletotrichum</taxon>
        <taxon>Colletotrichum gloeosporioides species complex</taxon>
    </lineage>
</organism>
<reference evidence="1 2" key="2">
    <citation type="submission" date="2020-04" db="EMBL/GenBank/DDBJ databases">
        <title>Genome sequencing and assembly of multiple isolates from the Colletotrichum gloeosporioides species complex.</title>
        <authorList>
            <person name="Gan P."/>
            <person name="Shirasu K."/>
        </authorList>
    </citation>
    <scope>NUCLEOTIDE SEQUENCE [LARGE SCALE GENOMIC DNA]</scope>
    <source>
        <strain evidence="1 2">Nara gc5</strain>
    </source>
</reference>
<comment type="caution">
    <text evidence="1">The sequence shown here is derived from an EMBL/GenBank/DDBJ whole genome shotgun (WGS) entry which is preliminary data.</text>
</comment>
<dbReference type="Proteomes" id="UP000011096">
    <property type="component" value="Unassembled WGS sequence"/>
</dbReference>
<dbReference type="EMBL" id="ANPB02000002">
    <property type="protein sequence ID" value="KAF4488819.1"/>
    <property type="molecule type" value="Genomic_DNA"/>
</dbReference>